<dbReference type="Proteomes" id="UP000276991">
    <property type="component" value="Unassembled WGS sequence"/>
</dbReference>
<dbReference type="OrthoDB" id="5840658at2759"/>
<organism evidence="2 3">
    <name type="scientific">Acanthocheilonema viteae</name>
    <name type="common">Filarial nematode worm</name>
    <name type="synonym">Dipetalonema viteae</name>
    <dbReference type="NCBI Taxonomy" id="6277"/>
    <lineage>
        <taxon>Eukaryota</taxon>
        <taxon>Metazoa</taxon>
        <taxon>Ecdysozoa</taxon>
        <taxon>Nematoda</taxon>
        <taxon>Chromadorea</taxon>
        <taxon>Rhabditida</taxon>
        <taxon>Spirurina</taxon>
        <taxon>Spiruromorpha</taxon>
        <taxon>Filarioidea</taxon>
        <taxon>Onchocercidae</taxon>
        <taxon>Acanthocheilonema</taxon>
    </lineage>
</organism>
<feature type="compositionally biased region" description="Polar residues" evidence="1">
    <location>
        <begin position="121"/>
        <end position="150"/>
    </location>
</feature>
<proteinExistence type="predicted"/>
<feature type="compositionally biased region" description="Basic residues" evidence="1">
    <location>
        <begin position="54"/>
        <end position="74"/>
    </location>
</feature>
<feature type="compositionally biased region" description="Pro residues" evidence="1">
    <location>
        <begin position="88"/>
        <end position="97"/>
    </location>
</feature>
<evidence type="ECO:0000313" key="2">
    <source>
        <dbReference type="EMBL" id="VBB28362.1"/>
    </source>
</evidence>
<feature type="region of interest" description="Disordered" evidence="1">
    <location>
        <begin position="1"/>
        <end position="164"/>
    </location>
</feature>
<evidence type="ECO:0000256" key="1">
    <source>
        <dbReference type="SAM" id="MobiDB-lite"/>
    </source>
</evidence>
<gene>
    <name evidence="2" type="ORF">NAV_LOCUS3192</name>
</gene>
<name>A0A498SEU2_ACAVI</name>
<feature type="compositionally biased region" description="Basic and acidic residues" evidence="1">
    <location>
        <begin position="75"/>
        <end position="85"/>
    </location>
</feature>
<feature type="compositionally biased region" description="Basic and acidic residues" evidence="1">
    <location>
        <begin position="108"/>
        <end position="119"/>
    </location>
</feature>
<sequence>MDEGNDGGKLHSRKHRREKNRRSTRRHHRYQRFEDTEGKDDVSCCGRPRQKSDSRRRKHYRHRRRHKSKRHHKSQKDIGGIKEEMPSPLRPPTPPLSQQPVTNSVAVSKEKQKEEKESGELASTNQGKQSTSGEITGQGKLSSQLGTSRSPPALPSRDSQNINGRESGKQIMAMYKTELLQELCVTQCIRDGYEICRMAYTTCFPVSKKPNFIYLPQLRFTANGTQKKSSTQTSVTNLAHETAAQSANISQSQISDLAKEKNFMSETKIDNFVENLNECCMALRKARKNIANVKLLVGGETLGEVHRYDIDTKAIINDLKYLEQNIHRKITI</sequence>
<feature type="compositionally biased region" description="Basic and acidic residues" evidence="1">
    <location>
        <begin position="31"/>
        <end position="42"/>
    </location>
</feature>
<reference evidence="2 3" key="1">
    <citation type="submission" date="2018-08" db="EMBL/GenBank/DDBJ databases">
        <authorList>
            <person name="Laetsch R D."/>
            <person name="Stevens L."/>
            <person name="Kumar S."/>
            <person name="Blaxter L. M."/>
        </authorList>
    </citation>
    <scope>NUCLEOTIDE SEQUENCE [LARGE SCALE GENOMIC DNA]</scope>
</reference>
<keyword evidence="3" id="KW-1185">Reference proteome</keyword>
<dbReference type="AlphaFoldDB" id="A0A498SEU2"/>
<accession>A0A498SEU2</accession>
<protein>
    <submittedName>
        <fullName evidence="2">Uncharacterized protein</fullName>
    </submittedName>
</protein>
<feature type="compositionally biased region" description="Basic residues" evidence="1">
    <location>
        <begin position="10"/>
        <end position="30"/>
    </location>
</feature>
<dbReference type="EMBL" id="UPTC01000390">
    <property type="protein sequence ID" value="VBB28362.1"/>
    <property type="molecule type" value="Genomic_DNA"/>
</dbReference>
<evidence type="ECO:0000313" key="3">
    <source>
        <dbReference type="Proteomes" id="UP000276991"/>
    </source>
</evidence>